<evidence type="ECO:0000313" key="1">
    <source>
        <dbReference type="EMBL" id="KRY98990.1"/>
    </source>
</evidence>
<reference evidence="1 2" key="1">
    <citation type="submission" date="2015-01" db="EMBL/GenBank/DDBJ databases">
        <title>Evolution of Trichinella species and genotypes.</title>
        <authorList>
            <person name="Korhonen P.K."/>
            <person name="Edoardo P."/>
            <person name="Giuseppe L.R."/>
            <person name="Gasser R.B."/>
        </authorList>
    </citation>
    <scope>NUCLEOTIDE SEQUENCE [LARGE SCALE GENOMIC DNA]</scope>
    <source>
        <strain evidence="1">ISS1029</strain>
    </source>
</reference>
<dbReference type="Proteomes" id="UP000055024">
    <property type="component" value="Unassembled WGS sequence"/>
</dbReference>
<dbReference type="AlphaFoldDB" id="A0A0V1GLC5"/>
<proteinExistence type="predicted"/>
<gene>
    <name evidence="1" type="ORF">T11_10749</name>
</gene>
<protein>
    <submittedName>
        <fullName evidence="1">Uncharacterized protein</fullName>
    </submittedName>
</protein>
<keyword evidence="2" id="KW-1185">Reference proteome</keyword>
<sequence>MEFGKNFHALIQSWELCKVKGAITLHVQIGLKLSIYFNIKIETWCSLIILHSDCPRRVLFA</sequence>
<name>A0A0V1GLC5_9BILA</name>
<accession>A0A0V1GLC5</accession>
<dbReference type="EMBL" id="JYDP01001062">
    <property type="protein sequence ID" value="KRY98990.1"/>
    <property type="molecule type" value="Genomic_DNA"/>
</dbReference>
<organism evidence="1 2">
    <name type="scientific">Trichinella zimbabwensis</name>
    <dbReference type="NCBI Taxonomy" id="268475"/>
    <lineage>
        <taxon>Eukaryota</taxon>
        <taxon>Metazoa</taxon>
        <taxon>Ecdysozoa</taxon>
        <taxon>Nematoda</taxon>
        <taxon>Enoplea</taxon>
        <taxon>Dorylaimia</taxon>
        <taxon>Trichinellida</taxon>
        <taxon>Trichinellidae</taxon>
        <taxon>Trichinella</taxon>
    </lineage>
</organism>
<evidence type="ECO:0000313" key="2">
    <source>
        <dbReference type="Proteomes" id="UP000055024"/>
    </source>
</evidence>
<comment type="caution">
    <text evidence="1">The sequence shown here is derived from an EMBL/GenBank/DDBJ whole genome shotgun (WGS) entry which is preliminary data.</text>
</comment>